<feature type="chain" id="PRO_5045926763" evidence="2">
    <location>
        <begin position="32"/>
        <end position="237"/>
    </location>
</feature>
<dbReference type="EMBL" id="JBHRTO010000001">
    <property type="protein sequence ID" value="MFC3181834.1"/>
    <property type="molecule type" value="Genomic_DNA"/>
</dbReference>
<evidence type="ECO:0000256" key="1">
    <source>
        <dbReference type="ARBA" id="ARBA00009387"/>
    </source>
</evidence>
<organism evidence="4 5">
    <name type="scientific">Cypionkella sinensis</name>
    <dbReference type="NCBI Taxonomy" id="1756043"/>
    <lineage>
        <taxon>Bacteria</taxon>
        <taxon>Pseudomonadati</taxon>
        <taxon>Pseudomonadota</taxon>
        <taxon>Alphaproteobacteria</taxon>
        <taxon>Rhodobacterales</taxon>
        <taxon>Paracoccaceae</taxon>
        <taxon>Cypionkella</taxon>
    </lineage>
</organism>
<feature type="signal peptide" evidence="2">
    <location>
        <begin position="1"/>
        <end position="31"/>
    </location>
</feature>
<keyword evidence="2" id="KW-0732">Signal</keyword>
<dbReference type="Pfam" id="PF01464">
    <property type="entry name" value="SLT"/>
    <property type="match status" value="1"/>
</dbReference>
<dbReference type="InterPro" id="IPR008258">
    <property type="entry name" value="Transglycosylase_SLT_dom_1"/>
</dbReference>
<evidence type="ECO:0000256" key="2">
    <source>
        <dbReference type="SAM" id="SignalP"/>
    </source>
</evidence>
<dbReference type="InterPro" id="IPR023346">
    <property type="entry name" value="Lysozyme-like_dom_sf"/>
</dbReference>
<keyword evidence="5" id="KW-1185">Reference proteome</keyword>
<comment type="similarity">
    <text evidence="1">Belongs to the virb1 family.</text>
</comment>
<evidence type="ECO:0000313" key="5">
    <source>
        <dbReference type="Proteomes" id="UP001595547"/>
    </source>
</evidence>
<dbReference type="Gene3D" id="1.10.530.10">
    <property type="match status" value="1"/>
</dbReference>
<proteinExistence type="inferred from homology"/>
<name>A0ABV7IZA5_9RHOB</name>
<evidence type="ECO:0000259" key="3">
    <source>
        <dbReference type="Pfam" id="PF01464"/>
    </source>
</evidence>
<dbReference type="Proteomes" id="UP001595547">
    <property type="component" value="Unassembled WGS sequence"/>
</dbReference>
<accession>A0ABV7IZA5</accession>
<reference evidence="5" key="1">
    <citation type="journal article" date="2019" name="Int. J. Syst. Evol. Microbiol.">
        <title>The Global Catalogue of Microorganisms (GCM) 10K type strain sequencing project: providing services to taxonomists for standard genome sequencing and annotation.</title>
        <authorList>
            <consortium name="The Broad Institute Genomics Platform"/>
            <consortium name="The Broad Institute Genome Sequencing Center for Infectious Disease"/>
            <person name="Wu L."/>
            <person name="Ma J."/>
        </authorList>
    </citation>
    <scope>NUCLEOTIDE SEQUENCE [LARGE SCALE GENOMIC DNA]</scope>
    <source>
        <strain evidence="5">KCTC 52039</strain>
    </source>
</reference>
<gene>
    <name evidence="4" type="ORF">ACFOGH_12590</name>
</gene>
<sequence>MSNQPIPNKYRGCIAIALLAIILCGPAQLRAAANPCDLAAQQAAQNSEVPLELLMAISRVETGRQADGTTQPWPWAINQGGQGHWFDTADQAISFASDLLAQGVVNFDAGCFQINLHWHSKNFGSLADMFDPQTNARYAASYLSQLFQSEGGWPEAVAAYHSRSPDQAQAYLTKVEAALTDLRATSTVPPASEDMIVAADLAPRVNRFPLLQAGARGSAGSLVPLTEGAIPLFVTLP</sequence>
<dbReference type="SUPFAM" id="SSF53955">
    <property type="entry name" value="Lysozyme-like"/>
    <property type="match status" value="1"/>
</dbReference>
<comment type="caution">
    <text evidence="4">The sequence shown here is derived from an EMBL/GenBank/DDBJ whole genome shotgun (WGS) entry which is preliminary data.</text>
</comment>
<dbReference type="RefSeq" id="WP_380073418.1">
    <property type="nucleotide sequence ID" value="NZ_JBHRTO010000001.1"/>
</dbReference>
<evidence type="ECO:0000313" key="4">
    <source>
        <dbReference type="EMBL" id="MFC3181834.1"/>
    </source>
</evidence>
<protein>
    <submittedName>
        <fullName evidence="4">Lytic transglycosylase domain-containing protein</fullName>
    </submittedName>
</protein>
<dbReference type="CDD" id="cd13400">
    <property type="entry name" value="LT_IagB-like"/>
    <property type="match status" value="1"/>
</dbReference>
<feature type="domain" description="Transglycosylase SLT" evidence="3">
    <location>
        <begin position="40"/>
        <end position="162"/>
    </location>
</feature>